<comment type="caution">
    <text evidence="1">The sequence shown here is derived from an EMBL/GenBank/DDBJ whole genome shotgun (WGS) entry which is preliminary data.</text>
</comment>
<reference evidence="1 2" key="1">
    <citation type="submission" date="2019-06" db="EMBL/GenBank/DDBJ databases">
        <title>Genome Sequence of the Brown Rot Fungal Pathogen Monilinia fructicola.</title>
        <authorList>
            <person name="De Miccolis Angelini R.M."/>
            <person name="Landi L."/>
            <person name="Abate D."/>
            <person name="Pollastro S."/>
            <person name="Romanazzi G."/>
            <person name="Faretra F."/>
        </authorList>
    </citation>
    <scope>NUCLEOTIDE SEQUENCE [LARGE SCALE GENOMIC DNA]</scope>
    <source>
        <strain evidence="1 2">Mfrc123</strain>
    </source>
</reference>
<evidence type="ECO:0000313" key="1">
    <source>
        <dbReference type="EMBL" id="KAA8573411.1"/>
    </source>
</evidence>
<dbReference type="VEuPathDB" id="FungiDB:MFRU_038g00590"/>
<gene>
    <name evidence="1" type="ORF">EYC84_004997</name>
</gene>
<evidence type="ECO:0000313" key="2">
    <source>
        <dbReference type="Proteomes" id="UP000322873"/>
    </source>
</evidence>
<dbReference type="Proteomes" id="UP000322873">
    <property type="component" value="Unassembled WGS sequence"/>
</dbReference>
<keyword evidence="2" id="KW-1185">Reference proteome</keyword>
<accession>A0A5M9JW48</accession>
<organism evidence="1 2">
    <name type="scientific">Monilinia fructicola</name>
    <name type="common">Brown rot fungus</name>
    <name type="synonym">Ciboria fructicola</name>
    <dbReference type="NCBI Taxonomy" id="38448"/>
    <lineage>
        <taxon>Eukaryota</taxon>
        <taxon>Fungi</taxon>
        <taxon>Dikarya</taxon>
        <taxon>Ascomycota</taxon>
        <taxon>Pezizomycotina</taxon>
        <taxon>Leotiomycetes</taxon>
        <taxon>Helotiales</taxon>
        <taxon>Sclerotiniaceae</taxon>
        <taxon>Monilinia</taxon>
    </lineage>
</organism>
<dbReference type="EMBL" id="VICG01000003">
    <property type="protein sequence ID" value="KAA8573411.1"/>
    <property type="molecule type" value="Genomic_DNA"/>
</dbReference>
<name>A0A5M9JW48_MONFR</name>
<proteinExistence type="predicted"/>
<dbReference type="AlphaFoldDB" id="A0A5M9JW48"/>
<sequence>MTRVYLDNSVIPSTEAGRMKIPLRDKRFVRASKSLLDLPENVLKRILRELLVRLADIMPGIVREKSSFAEEPKLLYRYQWSQARQEEYEVDHLPKNLAGRHVQIFWTAAPTKGESELITAGCNQLTSILESGQEIQGFIHNRGAFGVQIIHRSRMPITEISGLAILRSCKRLWTLGTTVLYGENSFVFDTRGISPFVEPQSVVTRQHLTHMPHEIPGRHHEDGTLPTAKQVSRSINKIFRRNEQNSKFIHQDPLTKFFMKIGRKNASHITKVIIQGRWNWIVGKWKETGSQPVGLHDLIPIYTLILNEVCRNIHAVTLHDDDQGYPQVDKLGPPGTDRDQEISDSVEKLVQGLPNLQKLKLGHYEYVPAGCGYDPGLTSSKKIPPAQPNDEWKKALKWVIFVEERSKLRSSAEA</sequence>
<protein>
    <submittedName>
        <fullName evidence="1">Uncharacterized protein</fullName>
    </submittedName>
</protein>